<reference evidence="2" key="1">
    <citation type="submission" date="2020-09" db="EMBL/GenBank/DDBJ databases">
        <title>Genome-Enabled Discovery of Anthraquinone Biosynthesis in Senna tora.</title>
        <authorList>
            <person name="Kang S.-H."/>
            <person name="Pandey R.P."/>
            <person name="Lee C.-M."/>
            <person name="Sim J.-S."/>
            <person name="Jeong J.-T."/>
            <person name="Choi B.-S."/>
            <person name="Jung M."/>
            <person name="Ginzburg D."/>
            <person name="Zhao K."/>
            <person name="Won S.Y."/>
            <person name="Oh T.-J."/>
            <person name="Yu Y."/>
            <person name="Kim N.-H."/>
            <person name="Lee O.R."/>
            <person name="Lee T.-H."/>
            <person name="Bashyal P."/>
            <person name="Kim T.-S."/>
            <person name="Lee W.-H."/>
            <person name="Kawkins C."/>
            <person name="Kim C.-K."/>
            <person name="Kim J.S."/>
            <person name="Ahn B.O."/>
            <person name="Rhee S.Y."/>
            <person name="Sohng J.K."/>
        </authorList>
    </citation>
    <scope>NUCLEOTIDE SEQUENCE</scope>
    <source>
        <tissue evidence="2">Leaf</tissue>
    </source>
</reference>
<protein>
    <submittedName>
        <fullName evidence="2">Uncharacterized protein</fullName>
    </submittedName>
</protein>
<comment type="caution">
    <text evidence="2">The sequence shown here is derived from an EMBL/GenBank/DDBJ whole genome shotgun (WGS) entry which is preliminary data.</text>
</comment>
<dbReference type="EMBL" id="JAAIUW010000005">
    <property type="protein sequence ID" value="KAF7830001.1"/>
    <property type="molecule type" value="Genomic_DNA"/>
</dbReference>
<evidence type="ECO:0000313" key="3">
    <source>
        <dbReference type="Proteomes" id="UP000634136"/>
    </source>
</evidence>
<accession>A0A834WRS9</accession>
<proteinExistence type="predicted"/>
<gene>
    <name evidence="2" type="ORF">G2W53_012334</name>
</gene>
<keyword evidence="3" id="KW-1185">Reference proteome</keyword>
<organism evidence="2 3">
    <name type="scientific">Senna tora</name>
    <dbReference type="NCBI Taxonomy" id="362788"/>
    <lineage>
        <taxon>Eukaryota</taxon>
        <taxon>Viridiplantae</taxon>
        <taxon>Streptophyta</taxon>
        <taxon>Embryophyta</taxon>
        <taxon>Tracheophyta</taxon>
        <taxon>Spermatophyta</taxon>
        <taxon>Magnoliopsida</taxon>
        <taxon>eudicotyledons</taxon>
        <taxon>Gunneridae</taxon>
        <taxon>Pentapetalae</taxon>
        <taxon>rosids</taxon>
        <taxon>fabids</taxon>
        <taxon>Fabales</taxon>
        <taxon>Fabaceae</taxon>
        <taxon>Caesalpinioideae</taxon>
        <taxon>Cassia clade</taxon>
        <taxon>Senna</taxon>
    </lineage>
</organism>
<evidence type="ECO:0000313" key="2">
    <source>
        <dbReference type="EMBL" id="KAF7830001.1"/>
    </source>
</evidence>
<feature type="region of interest" description="Disordered" evidence="1">
    <location>
        <begin position="1"/>
        <end position="74"/>
    </location>
</feature>
<evidence type="ECO:0000256" key="1">
    <source>
        <dbReference type="SAM" id="MobiDB-lite"/>
    </source>
</evidence>
<dbReference type="AlphaFoldDB" id="A0A834WRS9"/>
<name>A0A834WRS9_9FABA</name>
<dbReference type="Proteomes" id="UP000634136">
    <property type="component" value="Unassembled WGS sequence"/>
</dbReference>
<sequence length="86" mass="10018">MATQIENLQKHKDHQIPNAFSGKLPSHKSQFPISRKESNRRVSRPVGSGRIYEKRKNSRHARLPNSHLMRPNEIPFPHSHTINYSI</sequence>